<dbReference type="InterPro" id="IPR005399">
    <property type="entry name" value="K_chnl_volt-dep_bsu_KCNAB-rel"/>
</dbReference>
<dbReference type="PANTHER" id="PTHR43150:SF4">
    <property type="entry name" value="L-GLYCERALDEHYDE 3-PHOSPHATE REDUCTASE"/>
    <property type="match status" value="1"/>
</dbReference>
<evidence type="ECO:0000256" key="2">
    <source>
        <dbReference type="ARBA" id="ARBA00022857"/>
    </source>
</evidence>
<comment type="caution">
    <text evidence="5">The sequence shown here is derived from an EMBL/GenBank/DDBJ whole genome shotgun (WGS) entry which is preliminary data.</text>
</comment>
<organism evidence="5 6">
    <name type="scientific">Sphingobacterium suaedae</name>
    <dbReference type="NCBI Taxonomy" id="1686402"/>
    <lineage>
        <taxon>Bacteria</taxon>
        <taxon>Pseudomonadati</taxon>
        <taxon>Bacteroidota</taxon>
        <taxon>Sphingobacteriia</taxon>
        <taxon>Sphingobacteriales</taxon>
        <taxon>Sphingobacteriaceae</taxon>
        <taxon>Sphingobacterium</taxon>
    </lineage>
</organism>
<dbReference type="InterPro" id="IPR023210">
    <property type="entry name" value="NADP_OxRdtase_dom"/>
</dbReference>
<protein>
    <submittedName>
        <fullName evidence="5">Aldo/keto reductase</fullName>
    </submittedName>
</protein>
<dbReference type="PRINTS" id="PR01577">
    <property type="entry name" value="KCNABCHANNEL"/>
</dbReference>
<evidence type="ECO:0000259" key="4">
    <source>
        <dbReference type="Pfam" id="PF00248"/>
    </source>
</evidence>
<evidence type="ECO:0000313" key="6">
    <source>
        <dbReference type="Proteomes" id="UP001597545"/>
    </source>
</evidence>
<dbReference type="SUPFAM" id="SSF51430">
    <property type="entry name" value="NAD(P)-linked oxidoreductase"/>
    <property type="match status" value="1"/>
</dbReference>
<dbReference type="InterPro" id="IPR036812">
    <property type="entry name" value="NAD(P)_OxRdtase_dom_sf"/>
</dbReference>
<keyword evidence="2" id="KW-0521">NADP</keyword>
<dbReference type="Pfam" id="PF00248">
    <property type="entry name" value="Aldo_ket_red"/>
    <property type="match status" value="1"/>
</dbReference>
<dbReference type="Proteomes" id="UP001597545">
    <property type="component" value="Unassembled WGS sequence"/>
</dbReference>
<reference evidence="6" key="1">
    <citation type="journal article" date="2019" name="Int. J. Syst. Evol. Microbiol.">
        <title>The Global Catalogue of Microorganisms (GCM) 10K type strain sequencing project: providing services to taxonomists for standard genome sequencing and annotation.</title>
        <authorList>
            <consortium name="The Broad Institute Genomics Platform"/>
            <consortium name="The Broad Institute Genome Sequencing Center for Infectious Disease"/>
            <person name="Wu L."/>
            <person name="Ma J."/>
        </authorList>
    </citation>
    <scope>NUCLEOTIDE SEQUENCE [LARGE SCALE GENOMIC DNA]</scope>
    <source>
        <strain evidence="6">KCTC 42662</strain>
    </source>
</reference>
<name>A0ABW5KED9_9SPHI</name>
<sequence>MNVDTTKQTGMVYRRCGRSGINLPAISLGLWQNFGGTDTQAQFRRTLRTAFTEGVIHIDLANNYGPPSGTAEMNFGQVLKSDLGVHRDELFISTKAGYTMWPGPYGDWGSKKYLMASLEQSLKRMQLEYVDVFYHHRPDAETPMEETMETLSSMVSQGKALYIGLSNYPTEQAERAFTILEQLGTRCLVHQPKYSMLVRTVEDGLLDCLERLQVGCIAFSPLAQGLLTNQYLHGIPTDSRARKEHFLKSASITPELIGQLTKLHELALSRGQSLAQMAIAWLLKDERVTSVLVGARNETQLLDSLQSLNNTYFTADELQQIDAILGHAGI</sequence>
<gene>
    <name evidence="5" type="ORF">ACFSR5_03400</name>
</gene>
<accession>A0ABW5KED9</accession>
<comment type="similarity">
    <text evidence="1">Belongs to the shaker potassium channel beta subunit family.</text>
</comment>
<feature type="domain" description="NADP-dependent oxidoreductase" evidence="4">
    <location>
        <begin position="26"/>
        <end position="324"/>
    </location>
</feature>
<dbReference type="PANTHER" id="PTHR43150">
    <property type="entry name" value="HYPERKINETIC, ISOFORM M"/>
    <property type="match status" value="1"/>
</dbReference>
<dbReference type="Gene3D" id="3.20.20.100">
    <property type="entry name" value="NADP-dependent oxidoreductase domain"/>
    <property type="match status" value="1"/>
</dbReference>
<dbReference type="RefSeq" id="WP_380900728.1">
    <property type="nucleotide sequence ID" value="NZ_JBHUEG010000007.1"/>
</dbReference>
<keyword evidence="3" id="KW-0560">Oxidoreductase</keyword>
<keyword evidence="6" id="KW-1185">Reference proteome</keyword>
<evidence type="ECO:0000256" key="1">
    <source>
        <dbReference type="ARBA" id="ARBA00006515"/>
    </source>
</evidence>
<dbReference type="EMBL" id="JBHULR010000003">
    <property type="protein sequence ID" value="MFD2546688.1"/>
    <property type="molecule type" value="Genomic_DNA"/>
</dbReference>
<proteinExistence type="inferred from homology"/>
<evidence type="ECO:0000313" key="5">
    <source>
        <dbReference type="EMBL" id="MFD2546688.1"/>
    </source>
</evidence>
<evidence type="ECO:0000256" key="3">
    <source>
        <dbReference type="ARBA" id="ARBA00023002"/>
    </source>
</evidence>